<sequence>MNKYEIRTQKKKDAIIKAALDLFRNKGYTNVSINEIASLSGVSSVSIYNYFGNKEGVIKECARILMQEATQMVNDLLLENISFKEKLLRAVSICAEKPHQLLEEHFSQEALHDAVFVDLFKESAGEVRSDILQVFIESGKQEGAIDATISTETVMEFLDAVAGMQANWETKEEYQTKTAEIGKLILYGLIGR</sequence>
<dbReference type="PANTHER" id="PTHR43479">
    <property type="entry name" value="ACREF/ENVCD OPERON REPRESSOR-RELATED"/>
    <property type="match status" value="1"/>
</dbReference>
<gene>
    <name evidence="5" type="ORF">AS888_21645</name>
</gene>
<dbReference type="Proteomes" id="UP000064189">
    <property type="component" value="Unassembled WGS sequence"/>
</dbReference>
<evidence type="ECO:0000256" key="3">
    <source>
        <dbReference type="PROSITE-ProRule" id="PRU00335"/>
    </source>
</evidence>
<organism evidence="5 6">
    <name type="scientific">Peribacillus simplex</name>
    <dbReference type="NCBI Taxonomy" id="1478"/>
    <lineage>
        <taxon>Bacteria</taxon>
        <taxon>Bacillati</taxon>
        <taxon>Bacillota</taxon>
        <taxon>Bacilli</taxon>
        <taxon>Bacillales</taxon>
        <taxon>Bacillaceae</taxon>
        <taxon>Peribacillus</taxon>
    </lineage>
</organism>
<dbReference type="RefSeq" id="WP_061142766.1">
    <property type="nucleotide sequence ID" value="NZ_LNNH01000027.1"/>
</dbReference>
<dbReference type="PANTHER" id="PTHR43479:SF21">
    <property type="entry name" value="TRANSCRIPTIONAL REGULATOR, TETR FAMILY"/>
    <property type="match status" value="1"/>
</dbReference>
<feature type="domain" description="HTH tetR-type" evidence="4">
    <location>
        <begin position="9"/>
        <end position="69"/>
    </location>
</feature>
<proteinExistence type="predicted"/>
<dbReference type="InterPro" id="IPR001647">
    <property type="entry name" value="HTH_TetR"/>
</dbReference>
<dbReference type="AlphaFoldDB" id="A0A125QRS4"/>
<evidence type="ECO:0000256" key="1">
    <source>
        <dbReference type="ARBA" id="ARBA00022491"/>
    </source>
</evidence>
<evidence type="ECO:0000313" key="5">
    <source>
        <dbReference type="EMBL" id="KWW17625.1"/>
    </source>
</evidence>
<accession>A0A125QRS4</accession>
<dbReference type="EMBL" id="LNNH01000027">
    <property type="protein sequence ID" value="KWW17625.1"/>
    <property type="molecule type" value="Genomic_DNA"/>
</dbReference>
<dbReference type="InterPro" id="IPR050624">
    <property type="entry name" value="HTH-type_Tx_Regulator"/>
</dbReference>
<evidence type="ECO:0000259" key="4">
    <source>
        <dbReference type="PROSITE" id="PS50977"/>
    </source>
</evidence>
<dbReference type="PRINTS" id="PR00455">
    <property type="entry name" value="HTHTETR"/>
</dbReference>
<dbReference type="Pfam" id="PF00440">
    <property type="entry name" value="TetR_N"/>
    <property type="match status" value="1"/>
</dbReference>
<comment type="caution">
    <text evidence="5">The sequence shown here is derived from an EMBL/GenBank/DDBJ whole genome shotgun (WGS) entry which is preliminary data.</text>
</comment>
<dbReference type="PROSITE" id="PS50977">
    <property type="entry name" value="HTH_TETR_2"/>
    <property type="match status" value="1"/>
</dbReference>
<evidence type="ECO:0000256" key="2">
    <source>
        <dbReference type="ARBA" id="ARBA00023125"/>
    </source>
</evidence>
<evidence type="ECO:0000313" key="6">
    <source>
        <dbReference type="Proteomes" id="UP000064189"/>
    </source>
</evidence>
<dbReference type="InterPro" id="IPR009057">
    <property type="entry name" value="Homeodomain-like_sf"/>
</dbReference>
<dbReference type="SUPFAM" id="SSF46689">
    <property type="entry name" value="Homeodomain-like"/>
    <property type="match status" value="1"/>
</dbReference>
<reference evidence="5 6" key="1">
    <citation type="submission" date="2015-11" db="EMBL/GenBank/DDBJ databases">
        <title>Genome Sequence of Bacillus simplex strain VanAntwerpen2.</title>
        <authorList>
            <person name="Couger M.B."/>
        </authorList>
    </citation>
    <scope>NUCLEOTIDE SEQUENCE [LARGE SCALE GENOMIC DNA]</scope>
    <source>
        <strain evidence="5 6">VanAntwerpen02</strain>
    </source>
</reference>
<feature type="DNA-binding region" description="H-T-H motif" evidence="3">
    <location>
        <begin position="32"/>
        <end position="51"/>
    </location>
</feature>
<keyword evidence="6" id="KW-1185">Reference proteome</keyword>
<dbReference type="GO" id="GO:0003677">
    <property type="term" value="F:DNA binding"/>
    <property type="evidence" value="ECO:0007669"/>
    <property type="project" value="UniProtKB-UniRule"/>
</dbReference>
<protein>
    <submittedName>
        <fullName evidence="5">TetR family transcriptional regulator</fullName>
    </submittedName>
</protein>
<name>A0A125QRS4_9BACI</name>
<keyword evidence="1" id="KW-0678">Repressor</keyword>
<keyword evidence="2 3" id="KW-0238">DNA-binding</keyword>
<dbReference type="Gene3D" id="1.10.357.10">
    <property type="entry name" value="Tetracycline Repressor, domain 2"/>
    <property type="match status" value="1"/>
</dbReference>